<evidence type="ECO:0000259" key="1">
    <source>
        <dbReference type="Pfam" id="PF07883"/>
    </source>
</evidence>
<keyword evidence="3" id="KW-1185">Reference proteome</keyword>
<gene>
    <name evidence="2" type="ORF">GCM10009742_24350</name>
</gene>
<dbReference type="InterPro" id="IPR011051">
    <property type="entry name" value="RmlC_Cupin_sf"/>
</dbReference>
<evidence type="ECO:0000313" key="2">
    <source>
        <dbReference type="EMBL" id="GAA1579205.1"/>
    </source>
</evidence>
<dbReference type="PANTHER" id="PTHR36440">
    <property type="entry name" value="PUTATIVE (AFU_ORTHOLOGUE AFUA_8G07350)-RELATED"/>
    <property type="match status" value="1"/>
</dbReference>
<feature type="domain" description="Cupin type-2" evidence="1">
    <location>
        <begin position="40"/>
        <end position="105"/>
    </location>
</feature>
<accession>A0ABN2DL29</accession>
<comment type="caution">
    <text evidence="2">The sequence shown here is derived from an EMBL/GenBank/DDBJ whole genome shotgun (WGS) entry which is preliminary data.</text>
</comment>
<dbReference type="PANTHER" id="PTHR36440:SF1">
    <property type="entry name" value="PUTATIVE (AFU_ORTHOLOGUE AFUA_8G07350)-RELATED"/>
    <property type="match status" value="1"/>
</dbReference>
<sequence length="172" mass="18924">MKAVLTRGADAERLGAAPNNTWLIADAEHTDGIMNVVRTTLGAGVDGPPPHFHKESPEMFYLLDGALRILAGDEVLTVSKGDYLLVPPLMHHAWGTPPETGADVLIVKAPGNSRFEYFRLGDRIRRGEASPAEVLATADRFDNHFVDNPTWRQELAARAGERQRIVSFPEDE</sequence>
<dbReference type="Gene3D" id="2.60.120.10">
    <property type="entry name" value="Jelly Rolls"/>
    <property type="match status" value="1"/>
</dbReference>
<dbReference type="EMBL" id="BAAAND010000004">
    <property type="protein sequence ID" value="GAA1579205.1"/>
    <property type="molecule type" value="Genomic_DNA"/>
</dbReference>
<evidence type="ECO:0000313" key="3">
    <source>
        <dbReference type="Proteomes" id="UP001500190"/>
    </source>
</evidence>
<dbReference type="InterPro" id="IPR013096">
    <property type="entry name" value="Cupin_2"/>
</dbReference>
<organism evidence="2 3">
    <name type="scientific">Kribbella karoonensis</name>
    <dbReference type="NCBI Taxonomy" id="324851"/>
    <lineage>
        <taxon>Bacteria</taxon>
        <taxon>Bacillati</taxon>
        <taxon>Actinomycetota</taxon>
        <taxon>Actinomycetes</taxon>
        <taxon>Propionibacteriales</taxon>
        <taxon>Kribbellaceae</taxon>
        <taxon>Kribbella</taxon>
    </lineage>
</organism>
<name>A0ABN2DL29_9ACTN</name>
<dbReference type="InterPro" id="IPR014710">
    <property type="entry name" value="RmlC-like_jellyroll"/>
</dbReference>
<dbReference type="RefSeq" id="WP_344190203.1">
    <property type="nucleotide sequence ID" value="NZ_BAAAND010000004.1"/>
</dbReference>
<dbReference type="InterPro" id="IPR053146">
    <property type="entry name" value="QDO-like"/>
</dbReference>
<dbReference type="Pfam" id="PF07883">
    <property type="entry name" value="Cupin_2"/>
    <property type="match status" value="1"/>
</dbReference>
<dbReference type="SUPFAM" id="SSF51182">
    <property type="entry name" value="RmlC-like cupins"/>
    <property type="match status" value="1"/>
</dbReference>
<reference evidence="2 3" key="1">
    <citation type="journal article" date="2019" name="Int. J. Syst. Evol. Microbiol.">
        <title>The Global Catalogue of Microorganisms (GCM) 10K type strain sequencing project: providing services to taxonomists for standard genome sequencing and annotation.</title>
        <authorList>
            <consortium name="The Broad Institute Genomics Platform"/>
            <consortium name="The Broad Institute Genome Sequencing Center for Infectious Disease"/>
            <person name="Wu L."/>
            <person name="Ma J."/>
        </authorList>
    </citation>
    <scope>NUCLEOTIDE SEQUENCE [LARGE SCALE GENOMIC DNA]</scope>
    <source>
        <strain evidence="2 3">JCM 14304</strain>
    </source>
</reference>
<dbReference type="Proteomes" id="UP001500190">
    <property type="component" value="Unassembled WGS sequence"/>
</dbReference>
<protein>
    <submittedName>
        <fullName evidence="2">Cupin domain-containing protein</fullName>
    </submittedName>
</protein>
<proteinExistence type="predicted"/>